<dbReference type="InterPro" id="IPR011527">
    <property type="entry name" value="ABC1_TM_dom"/>
</dbReference>
<keyword evidence="15" id="KW-1185">Reference proteome</keyword>
<keyword evidence="10 11" id="KW-0472">Membrane</keyword>
<dbReference type="PROSITE" id="PS50893">
    <property type="entry name" value="ABC_TRANSPORTER_2"/>
    <property type="match status" value="1"/>
</dbReference>
<dbReference type="CDD" id="cd18552">
    <property type="entry name" value="ABC_6TM_MsbA_like"/>
    <property type="match status" value="1"/>
</dbReference>
<evidence type="ECO:0000256" key="6">
    <source>
        <dbReference type="ARBA" id="ARBA00022840"/>
    </source>
</evidence>
<dbReference type="FunFam" id="3.40.50.300:FF:000218">
    <property type="entry name" value="Multidrug ABC transporter ATP-binding protein"/>
    <property type="match status" value="1"/>
</dbReference>
<dbReference type="PROSITE" id="PS00211">
    <property type="entry name" value="ABC_TRANSPORTER_1"/>
    <property type="match status" value="1"/>
</dbReference>
<keyword evidence="7" id="KW-1278">Translocase</keyword>
<sequence length="576" mass="63745">MNKERNIYLRIFSYAAPYKWIIALSMGASLGVAGSDALIAYLVKPFVDDLIIAGDLALAQLVPFLVVGIATFKGGSRYVQEYYVRIAGQRAIQDIRNALFGHTMQLSMRNYVTTSSGNLMSRILNDVNMMQSVLAEVLITLLRELVTLIVLIGYAFYLDWRMTIFAFVVIPAAVVPAAAIGRQIKKYSRRGQAAMGDLTAVLEQSFSGIKVIKAFGTESQEVNKFVRVNSRYYSFIRRTIRYAAATSPLMEIMTSIGVAFVLWYGLNRVMVGAITPGEMFSLLTAIVLLYTPLKRLTKVNNTIQQALGAAERVFEVLDNAPEVVDAPDAVELIECHGQVTFDRVTFAYEEDPVLRDFSASASPGEVIALVGPSGAGKSTFIGLLNRYYDPQQGSVLIDGIDLRSLTQESLHQHLALVDQETFLFNDTLANNIRYGSPDADMAAVKEAARQAYATDFIDELPDGYDTMIGDRGIRLSGGQRQRICIARAILRAAPILLLDEATSALDTESEAMVQKALTNLMKDRTTFVIAHRLSTIMYADRILVLERGCIVEEGTHQELLGHNGLYSRLYEAQFRN</sequence>
<dbReference type="GO" id="GO:0015421">
    <property type="term" value="F:ABC-type oligopeptide transporter activity"/>
    <property type="evidence" value="ECO:0007669"/>
    <property type="project" value="TreeGrafter"/>
</dbReference>
<protein>
    <submittedName>
        <fullName evidence="14">Lipid A export permease/ATP-binding protein MsbA</fullName>
    </submittedName>
</protein>
<proteinExistence type="predicted"/>
<gene>
    <name evidence="14" type="primary">msbA</name>
    <name evidence="14" type="ORF">ICT70_10025</name>
</gene>
<feature type="transmembrane region" description="Helical" evidence="11">
    <location>
        <begin position="240"/>
        <end position="263"/>
    </location>
</feature>
<feature type="domain" description="ABC transporter" evidence="12">
    <location>
        <begin position="339"/>
        <end position="572"/>
    </location>
</feature>
<evidence type="ECO:0000256" key="8">
    <source>
        <dbReference type="ARBA" id="ARBA00022989"/>
    </source>
</evidence>
<comment type="subcellular location">
    <subcellularLocation>
        <location evidence="1">Cell membrane</location>
        <topology evidence="1">Multi-pass membrane protein</topology>
    </subcellularLocation>
</comment>
<dbReference type="InterPro" id="IPR017871">
    <property type="entry name" value="ABC_transporter-like_CS"/>
</dbReference>
<dbReference type="AlphaFoldDB" id="A0A8J6UII5"/>
<dbReference type="PANTHER" id="PTHR43394">
    <property type="entry name" value="ATP-DEPENDENT PERMEASE MDL1, MITOCHONDRIAL"/>
    <property type="match status" value="1"/>
</dbReference>
<dbReference type="SMART" id="SM00382">
    <property type="entry name" value="AAA"/>
    <property type="match status" value="1"/>
</dbReference>
<dbReference type="NCBIfam" id="TIGR02203">
    <property type="entry name" value="MsbA_lipidA"/>
    <property type="match status" value="1"/>
</dbReference>
<dbReference type="Gene3D" id="3.40.50.300">
    <property type="entry name" value="P-loop containing nucleotide triphosphate hydrolases"/>
    <property type="match status" value="1"/>
</dbReference>
<evidence type="ECO:0000256" key="4">
    <source>
        <dbReference type="ARBA" id="ARBA00022692"/>
    </source>
</evidence>
<evidence type="ECO:0000256" key="1">
    <source>
        <dbReference type="ARBA" id="ARBA00004651"/>
    </source>
</evidence>
<reference evidence="14" key="1">
    <citation type="submission" date="2020-09" db="EMBL/GenBank/DDBJ databases">
        <title>Pelobacter alkaliphilus sp. nov., a novel anaerobic arsenate-reducing bacterium from terrestrial mud volcano.</title>
        <authorList>
            <person name="Khomyakova M.A."/>
            <person name="Merkel A.Y."/>
            <person name="Slobodkin A.I."/>
        </authorList>
    </citation>
    <scope>NUCLEOTIDE SEQUENCE</scope>
    <source>
        <strain evidence="14">M08fum</strain>
    </source>
</reference>
<dbReference type="GO" id="GO:0005886">
    <property type="term" value="C:plasma membrane"/>
    <property type="evidence" value="ECO:0007669"/>
    <property type="project" value="UniProtKB-SubCell"/>
</dbReference>
<dbReference type="GO" id="GO:0034040">
    <property type="term" value="F:ATPase-coupled lipid transmembrane transporter activity"/>
    <property type="evidence" value="ECO:0007669"/>
    <property type="project" value="InterPro"/>
</dbReference>
<evidence type="ECO:0000259" key="12">
    <source>
        <dbReference type="PROSITE" id="PS50893"/>
    </source>
</evidence>
<dbReference type="InterPro" id="IPR039421">
    <property type="entry name" value="Type_1_exporter"/>
</dbReference>
<dbReference type="InterPro" id="IPR003593">
    <property type="entry name" value="AAA+_ATPase"/>
</dbReference>
<keyword evidence="8 11" id="KW-1133">Transmembrane helix</keyword>
<evidence type="ECO:0000256" key="10">
    <source>
        <dbReference type="ARBA" id="ARBA00023136"/>
    </source>
</evidence>
<evidence type="ECO:0000259" key="13">
    <source>
        <dbReference type="PROSITE" id="PS50929"/>
    </source>
</evidence>
<feature type="transmembrane region" description="Helical" evidence="11">
    <location>
        <begin position="162"/>
        <end position="180"/>
    </location>
</feature>
<feature type="domain" description="ABC transmembrane type-1" evidence="13">
    <location>
        <begin position="23"/>
        <end position="305"/>
    </location>
</feature>
<feature type="transmembrane region" description="Helical" evidence="11">
    <location>
        <begin position="269"/>
        <end position="290"/>
    </location>
</feature>
<dbReference type="Gene3D" id="1.20.1560.10">
    <property type="entry name" value="ABC transporter type 1, transmembrane domain"/>
    <property type="match status" value="1"/>
</dbReference>
<evidence type="ECO:0000256" key="2">
    <source>
        <dbReference type="ARBA" id="ARBA00022448"/>
    </source>
</evidence>
<evidence type="ECO:0000256" key="11">
    <source>
        <dbReference type="SAM" id="Phobius"/>
    </source>
</evidence>
<dbReference type="InterPro" id="IPR011917">
    <property type="entry name" value="ABC_transpr_lipidA"/>
</dbReference>
<comment type="caution">
    <text evidence="14">The sequence shown here is derived from an EMBL/GenBank/DDBJ whole genome shotgun (WGS) entry which is preliminary data.</text>
</comment>
<dbReference type="EMBL" id="JACWUN010000010">
    <property type="protein sequence ID" value="MBD1401010.1"/>
    <property type="molecule type" value="Genomic_DNA"/>
</dbReference>
<dbReference type="InterPro" id="IPR027417">
    <property type="entry name" value="P-loop_NTPase"/>
</dbReference>
<evidence type="ECO:0000256" key="3">
    <source>
        <dbReference type="ARBA" id="ARBA00022475"/>
    </source>
</evidence>
<feature type="transmembrane region" description="Helical" evidence="11">
    <location>
        <begin position="50"/>
        <end position="72"/>
    </location>
</feature>
<feature type="transmembrane region" description="Helical" evidence="11">
    <location>
        <begin position="20"/>
        <end position="44"/>
    </location>
</feature>
<evidence type="ECO:0000256" key="9">
    <source>
        <dbReference type="ARBA" id="ARBA00023055"/>
    </source>
</evidence>
<keyword evidence="5" id="KW-0547">Nucleotide-binding</keyword>
<dbReference type="SUPFAM" id="SSF90123">
    <property type="entry name" value="ABC transporter transmembrane region"/>
    <property type="match status" value="1"/>
</dbReference>
<dbReference type="GO" id="GO:0016887">
    <property type="term" value="F:ATP hydrolysis activity"/>
    <property type="evidence" value="ECO:0007669"/>
    <property type="project" value="InterPro"/>
</dbReference>
<evidence type="ECO:0000256" key="5">
    <source>
        <dbReference type="ARBA" id="ARBA00022741"/>
    </source>
</evidence>
<evidence type="ECO:0000256" key="7">
    <source>
        <dbReference type="ARBA" id="ARBA00022967"/>
    </source>
</evidence>
<evidence type="ECO:0000313" key="15">
    <source>
        <dbReference type="Proteomes" id="UP000632828"/>
    </source>
</evidence>
<dbReference type="PROSITE" id="PS50929">
    <property type="entry name" value="ABC_TM1F"/>
    <property type="match status" value="1"/>
</dbReference>
<keyword evidence="6" id="KW-0067">ATP-binding</keyword>
<evidence type="ECO:0000313" key="14">
    <source>
        <dbReference type="EMBL" id="MBD1401010.1"/>
    </source>
</evidence>
<dbReference type="GO" id="GO:0005524">
    <property type="term" value="F:ATP binding"/>
    <property type="evidence" value="ECO:0007669"/>
    <property type="project" value="UniProtKB-KW"/>
</dbReference>
<dbReference type="RefSeq" id="WP_191156139.1">
    <property type="nucleotide sequence ID" value="NZ_JACWUN010000010.1"/>
</dbReference>
<name>A0A8J6UII5_9BACT</name>
<accession>A0A8J6UII5</accession>
<keyword evidence="2" id="KW-0813">Transport</keyword>
<dbReference type="SUPFAM" id="SSF52540">
    <property type="entry name" value="P-loop containing nucleoside triphosphate hydrolases"/>
    <property type="match status" value="1"/>
</dbReference>
<dbReference type="PANTHER" id="PTHR43394:SF1">
    <property type="entry name" value="ATP-BINDING CASSETTE SUB-FAMILY B MEMBER 10, MITOCHONDRIAL"/>
    <property type="match status" value="1"/>
</dbReference>
<dbReference type="InterPro" id="IPR036640">
    <property type="entry name" value="ABC1_TM_sf"/>
</dbReference>
<dbReference type="Proteomes" id="UP000632828">
    <property type="component" value="Unassembled WGS sequence"/>
</dbReference>
<dbReference type="InterPro" id="IPR003439">
    <property type="entry name" value="ABC_transporter-like_ATP-bd"/>
</dbReference>
<keyword evidence="9" id="KW-0445">Lipid transport</keyword>
<keyword evidence="3" id="KW-1003">Cell membrane</keyword>
<keyword evidence="4 11" id="KW-0812">Transmembrane</keyword>
<feature type="transmembrane region" description="Helical" evidence="11">
    <location>
        <begin position="133"/>
        <end position="156"/>
    </location>
</feature>
<organism evidence="14 15">
    <name type="scientific">Pelovirga terrestris</name>
    <dbReference type="NCBI Taxonomy" id="2771352"/>
    <lineage>
        <taxon>Bacteria</taxon>
        <taxon>Pseudomonadati</taxon>
        <taxon>Thermodesulfobacteriota</taxon>
        <taxon>Desulfuromonadia</taxon>
        <taxon>Geobacterales</taxon>
        <taxon>Geobacteraceae</taxon>
        <taxon>Pelovirga</taxon>
    </lineage>
</organism>
<dbReference type="Pfam" id="PF00005">
    <property type="entry name" value="ABC_tran"/>
    <property type="match status" value="1"/>
</dbReference>
<dbReference type="Pfam" id="PF00664">
    <property type="entry name" value="ABC_membrane"/>
    <property type="match status" value="1"/>
</dbReference>